<dbReference type="InterPro" id="IPR011123">
    <property type="entry name" value="Y_Y_Y"/>
</dbReference>
<keyword evidence="2" id="KW-0238">DNA-binding</keyword>
<name>F9D0K2_PREDD</name>
<comment type="caution">
    <text evidence="6">The sequence shown here is derived from an EMBL/GenBank/DDBJ whole genome shotgun (WGS) entry which is preliminary data.</text>
</comment>
<keyword evidence="3" id="KW-0804">Transcription</keyword>
<dbReference type="InterPro" id="IPR018060">
    <property type="entry name" value="HTH_AraC"/>
</dbReference>
<dbReference type="STRING" id="908937.Prede_0393"/>
<proteinExistence type="predicted"/>
<dbReference type="PROSITE" id="PS51257">
    <property type="entry name" value="PROKAR_LIPOPROTEIN"/>
    <property type="match status" value="1"/>
</dbReference>
<dbReference type="SMART" id="SM00342">
    <property type="entry name" value="HTH_ARAC"/>
    <property type="match status" value="1"/>
</dbReference>
<dbReference type="Gene3D" id="1.10.10.60">
    <property type="entry name" value="Homeodomain-like"/>
    <property type="match status" value="1"/>
</dbReference>
<dbReference type="Proteomes" id="UP000007820">
    <property type="component" value="Unassembled WGS sequence"/>
</dbReference>
<dbReference type="eggNOG" id="COG4977">
    <property type="taxonomic scope" value="Bacteria"/>
</dbReference>
<dbReference type="InterPro" id="IPR020449">
    <property type="entry name" value="Tscrpt_reg_AraC-type_HTH"/>
</dbReference>
<feature type="transmembrane region" description="Helical" evidence="4">
    <location>
        <begin position="562"/>
        <end position="584"/>
    </location>
</feature>
<keyword evidence="4" id="KW-0472">Membrane</keyword>
<accession>F9D0K2</accession>
<dbReference type="eggNOG" id="COG3292">
    <property type="taxonomic scope" value="Bacteria"/>
</dbReference>
<feature type="domain" description="HTH araC/xylS-type" evidence="5">
    <location>
        <begin position="635"/>
        <end position="734"/>
    </location>
</feature>
<reference evidence="6 7" key="1">
    <citation type="submission" date="2011-04" db="EMBL/GenBank/DDBJ databases">
        <authorList>
            <person name="Muzny D."/>
            <person name="Qin X."/>
            <person name="Deng J."/>
            <person name="Jiang H."/>
            <person name="Liu Y."/>
            <person name="Qu J."/>
            <person name="Song X.-Z."/>
            <person name="Zhang L."/>
            <person name="Thornton R."/>
            <person name="Coyle M."/>
            <person name="Francisco L."/>
            <person name="Jackson L."/>
            <person name="Javaid M."/>
            <person name="Korchina V."/>
            <person name="Kovar C."/>
            <person name="Mata R."/>
            <person name="Mathew T."/>
            <person name="Ngo R."/>
            <person name="Nguyen L."/>
            <person name="Nguyen N."/>
            <person name="Okwuonu G."/>
            <person name="Ongeri F."/>
            <person name="Pham C."/>
            <person name="Simmons D."/>
            <person name="Wilczek-Boney K."/>
            <person name="Hale W."/>
            <person name="Jakkamsetti A."/>
            <person name="Pham P."/>
            <person name="Ruth R."/>
            <person name="San Lucas F."/>
            <person name="Warren J."/>
            <person name="Zhang J."/>
            <person name="Zhao Z."/>
            <person name="Zhou C."/>
            <person name="Zhu D."/>
            <person name="Lee S."/>
            <person name="Bess C."/>
            <person name="Blankenburg K."/>
            <person name="Forbes L."/>
            <person name="Fu Q."/>
            <person name="Gubbala S."/>
            <person name="Hirani K."/>
            <person name="Jayaseelan J.C."/>
            <person name="Lara F."/>
            <person name="Munidasa M."/>
            <person name="Palculict T."/>
            <person name="Patil S."/>
            <person name="Pu L.-L."/>
            <person name="Saada N."/>
            <person name="Tang L."/>
            <person name="Weissenberger G."/>
            <person name="Zhu Y."/>
            <person name="Hemphill L."/>
            <person name="Shang Y."/>
            <person name="Youmans B."/>
            <person name="Ayvaz T."/>
            <person name="Ross M."/>
            <person name="Santibanez J."/>
            <person name="Aqrawi P."/>
            <person name="Gross S."/>
            <person name="Joshi V."/>
            <person name="Fowler G."/>
            <person name="Nazareth L."/>
            <person name="Reid J."/>
            <person name="Worley K."/>
            <person name="Petrosino J."/>
            <person name="Highlander S."/>
            <person name="Gibbs R."/>
        </authorList>
    </citation>
    <scope>NUCLEOTIDE SEQUENCE [LARGE SCALE GENOMIC DNA]</scope>
    <source>
        <strain evidence="6 7">DSM 3688</strain>
    </source>
</reference>
<dbReference type="AlphaFoldDB" id="F9D0K2"/>
<dbReference type="Pfam" id="PF12833">
    <property type="entry name" value="HTH_18"/>
    <property type="match status" value="1"/>
</dbReference>
<dbReference type="Pfam" id="PF07494">
    <property type="entry name" value="Reg_prop"/>
    <property type="match status" value="1"/>
</dbReference>
<dbReference type="InterPro" id="IPR011110">
    <property type="entry name" value="Reg_prop"/>
</dbReference>
<dbReference type="PRINTS" id="PR00032">
    <property type="entry name" value="HTHARAC"/>
</dbReference>
<dbReference type="PROSITE" id="PS00041">
    <property type="entry name" value="HTH_ARAC_FAMILY_1"/>
    <property type="match status" value="1"/>
</dbReference>
<evidence type="ECO:0000256" key="3">
    <source>
        <dbReference type="ARBA" id="ARBA00023163"/>
    </source>
</evidence>
<dbReference type="SUPFAM" id="SSF63829">
    <property type="entry name" value="Calcium-dependent phosphotriesterase"/>
    <property type="match status" value="1"/>
</dbReference>
<evidence type="ECO:0000256" key="1">
    <source>
        <dbReference type="ARBA" id="ARBA00023015"/>
    </source>
</evidence>
<dbReference type="GO" id="GO:0043565">
    <property type="term" value="F:sequence-specific DNA binding"/>
    <property type="evidence" value="ECO:0007669"/>
    <property type="project" value="InterPro"/>
</dbReference>
<dbReference type="InterPro" id="IPR015943">
    <property type="entry name" value="WD40/YVTN_repeat-like_dom_sf"/>
</dbReference>
<protein>
    <recommendedName>
        <fullName evidence="5">HTH araC/xylS-type domain-containing protein</fullName>
    </recommendedName>
</protein>
<sequence length="743" mass="84712">MPKTEKDDTPMSKKFLLLTLWMSWMSCLLIARAFERQWTVADGLPTGEVHQIVELPNGQMLVNCEGVFCLSNGRGFLTVPCDYGRAYHLPLFSLGYGQQWQGDSLLWLRDFYRVYLFDARTRSFRYDMKKRMSKALLKNIVPSSLTVTDRQGGMWEGTMQNGIRYTSPKRQHAKLIRGEHPLIDRARSTIDSQGRIWHCKANGLEYEANGTKKHYDKTNVASLPYNRTTFITELSHRFLLCDSLCVLGYFHPERHAFVSLNNRLPALKRFRHFVGACPIDGKWVAVYTQNGSFLLDTQADTLAAFPGAKEIERYSDKYNCMVRDNKNRLWVGTQNGLFKIEKENFPHHQATVDGNGRTCERMEGLANHCIRSLILDANGHVWAGTSCGISRITPSVINYGPEDDIPAVNMMERAAMLAPDGRLVFVYSASGAVAFRPQWLESAKTKPLAVVITAVSIDGDPQLLERLTHGMSFAYDQNNLAFQFSALNYAAPSHTRYRYRLAGLEKSWQYCTYADGGLCEVEYRALPPGAYTFEVQAAIDDSAWGEATRQLVTILPPWWLTWWAKLIYGLMALTSLLTLMRLYLKRKRRKLERENDRRVNQLFELREEARHQFAENTSIDPQKIGVNHEEEALAERIVKAIEGHLSNADYGVDQLAQDVFMSRSALYTKLRNMLGISPADFIRDVRLKRAAQLLSDTNMPIGEIADRVGYNTHKAFAANFKKMFGVLPSEYRTPTRHSQGLTR</sequence>
<dbReference type="EMBL" id="AFPW01000006">
    <property type="protein sequence ID" value="EGQ16531.1"/>
    <property type="molecule type" value="Genomic_DNA"/>
</dbReference>
<keyword evidence="1" id="KW-0805">Transcription regulation</keyword>
<dbReference type="Gene3D" id="2.130.10.10">
    <property type="entry name" value="YVTN repeat-like/Quinoprotein amine dehydrogenase"/>
    <property type="match status" value="2"/>
</dbReference>
<dbReference type="InterPro" id="IPR009057">
    <property type="entry name" value="Homeodomain-like_sf"/>
</dbReference>
<evidence type="ECO:0000256" key="2">
    <source>
        <dbReference type="ARBA" id="ARBA00023125"/>
    </source>
</evidence>
<dbReference type="PANTHER" id="PTHR43280:SF2">
    <property type="entry name" value="HTH-TYPE TRANSCRIPTIONAL REGULATOR EXSA"/>
    <property type="match status" value="1"/>
</dbReference>
<dbReference type="SUPFAM" id="SSF46689">
    <property type="entry name" value="Homeodomain-like"/>
    <property type="match status" value="1"/>
</dbReference>
<evidence type="ECO:0000259" key="5">
    <source>
        <dbReference type="PROSITE" id="PS01124"/>
    </source>
</evidence>
<dbReference type="InterPro" id="IPR018062">
    <property type="entry name" value="HTH_AraC-typ_CS"/>
</dbReference>
<evidence type="ECO:0000313" key="6">
    <source>
        <dbReference type="EMBL" id="EGQ16531.1"/>
    </source>
</evidence>
<evidence type="ECO:0000313" key="7">
    <source>
        <dbReference type="Proteomes" id="UP000007820"/>
    </source>
</evidence>
<dbReference type="PANTHER" id="PTHR43280">
    <property type="entry name" value="ARAC-FAMILY TRANSCRIPTIONAL REGULATOR"/>
    <property type="match status" value="1"/>
</dbReference>
<gene>
    <name evidence="6" type="ORF">HMPREF9136_0380</name>
</gene>
<dbReference type="PROSITE" id="PS01124">
    <property type="entry name" value="HTH_ARAC_FAMILY_2"/>
    <property type="match status" value="1"/>
</dbReference>
<keyword evidence="4" id="KW-0812">Transmembrane</keyword>
<dbReference type="InterPro" id="IPR013783">
    <property type="entry name" value="Ig-like_fold"/>
</dbReference>
<dbReference type="Pfam" id="PF07495">
    <property type="entry name" value="Y_Y_Y"/>
    <property type="match status" value="1"/>
</dbReference>
<dbReference type="Gene3D" id="2.60.40.10">
    <property type="entry name" value="Immunoglobulins"/>
    <property type="match status" value="1"/>
</dbReference>
<organism evidence="6 7">
    <name type="scientific">Prevotella dentalis (strain ATCC 49559 / DSM 3688 / JCM 13448 / NCTC 12043 / ES 2772)</name>
    <name type="common">Mitsuokella dentalis</name>
    <dbReference type="NCBI Taxonomy" id="908937"/>
    <lineage>
        <taxon>Bacteria</taxon>
        <taxon>Pseudomonadati</taxon>
        <taxon>Bacteroidota</taxon>
        <taxon>Bacteroidia</taxon>
        <taxon>Bacteroidales</taxon>
        <taxon>Prevotellaceae</taxon>
        <taxon>Prevotella</taxon>
    </lineage>
</organism>
<dbReference type="GO" id="GO:0003700">
    <property type="term" value="F:DNA-binding transcription factor activity"/>
    <property type="evidence" value="ECO:0007669"/>
    <property type="project" value="InterPro"/>
</dbReference>
<keyword evidence="4" id="KW-1133">Transmembrane helix</keyword>
<evidence type="ECO:0000256" key="4">
    <source>
        <dbReference type="SAM" id="Phobius"/>
    </source>
</evidence>